<name>A0AAX6MTK7_9PEZI</name>
<comment type="caution">
    <text evidence="3">The sequence shown here is derived from an EMBL/GenBank/DDBJ whole genome shotgun (WGS) entry which is preliminary data.</text>
</comment>
<dbReference type="EMBL" id="JBANMG010000003">
    <property type="protein sequence ID" value="KAK6955763.1"/>
    <property type="molecule type" value="Genomic_DNA"/>
</dbReference>
<evidence type="ECO:0000256" key="1">
    <source>
        <dbReference type="SAM" id="MobiDB-lite"/>
    </source>
</evidence>
<evidence type="ECO:0000256" key="2">
    <source>
        <dbReference type="SAM" id="Phobius"/>
    </source>
</evidence>
<protein>
    <submittedName>
        <fullName evidence="3">Uncharacterized protein</fullName>
    </submittedName>
</protein>
<keyword evidence="4" id="KW-1185">Reference proteome</keyword>
<evidence type="ECO:0000313" key="4">
    <source>
        <dbReference type="Proteomes" id="UP001369815"/>
    </source>
</evidence>
<sequence length="225" mass="24023">MVVDEYTTASDDANWMQTSLTIQLNAVVFIALAKGVFLEGQSITPTATTLSTKIGTETIPSSVDDVPTNSPSRNALIAAVVGGVLGACILVGLGYALWRRKRSRRAVQDNNLIDTGASVNGTDPSGMPHDDYRKAELDTPAQATRSELEGSTEPNYGAGIYVRKPELEGTQGESHTEGSVYVKNKAELEASLRVAELEAISWSARKEEKTLPPSPTIPGPSRFST</sequence>
<organism evidence="3 4">
    <name type="scientific">Daldinia eschscholtzii</name>
    <dbReference type="NCBI Taxonomy" id="292717"/>
    <lineage>
        <taxon>Eukaryota</taxon>
        <taxon>Fungi</taxon>
        <taxon>Dikarya</taxon>
        <taxon>Ascomycota</taxon>
        <taxon>Pezizomycotina</taxon>
        <taxon>Sordariomycetes</taxon>
        <taxon>Xylariomycetidae</taxon>
        <taxon>Xylariales</taxon>
        <taxon>Hypoxylaceae</taxon>
        <taxon>Daldinia</taxon>
    </lineage>
</organism>
<proteinExistence type="predicted"/>
<keyword evidence="2" id="KW-0472">Membrane</keyword>
<keyword evidence="2" id="KW-0812">Transmembrane</keyword>
<feature type="transmembrane region" description="Helical" evidence="2">
    <location>
        <begin position="75"/>
        <end position="98"/>
    </location>
</feature>
<feature type="region of interest" description="Disordered" evidence="1">
    <location>
        <begin position="202"/>
        <end position="225"/>
    </location>
</feature>
<evidence type="ECO:0000313" key="3">
    <source>
        <dbReference type="EMBL" id="KAK6955763.1"/>
    </source>
</evidence>
<keyword evidence="2" id="KW-1133">Transmembrane helix</keyword>
<reference evidence="3 4" key="1">
    <citation type="journal article" date="2024" name="Front Chem Biol">
        <title>Unveiling the potential of Daldinia eschscholtzii MFLUCC 19-0629 through bioactivity and bioinformatics studies for enhanced sustainable agriculture production.</title>
        <authorList>
            <person name="Brooks S."/>
            <person name="Weaver J.A."/>
            <person name="Klomchit A."/>
            <person name="Alharthi S.A."/>
            <person name="Onlamun T."/>
            <person name="Nurani R."/>
            <person name="Vong T.K."/>
            <person name="Alberti F."/>
            <person name="Greco C."/>
        </authorList>
    </citation>
    <scope>NUCLEOTIDE SEQUENCE [LARGE SCALE GENOMIC DNA]</scope>
    <source>
        <strain evidence="3">MFLUCC 19-0629</strain>
    </source>
</reference>
<dbReference type="AlphaFoldDB" id="A0AAX6MTK7"/>
<gene>
    <name evidence="3" type="ORF">Daesc_003407</name>
</gene>
<accession>A0AAX6MTK7</accession>
<dbReference type="CDD" id="cd12087">
    <property type="entry name" value="TM_EGFR-like"/>
    <property type="match status" value="1"/>
</dbReference>
<dbReference type="Proteomes" id="UP001369815">
    <property type="component" value="Unassembled WGS sequence"/>
</dbReference>